<dbReference type="RefSeq" id="WP_211328856.1">
    <property type="nucleotide sequence ID" value="NZ_QTTT01000001.1"/>
</dbReference>
<comment type="caution">
    <text evidence="2">The sequence shown here is derived from an EMBL/GenBank/DDBJ whole genome shotgun (WGS) entry which is preliminary data.</text>
</comment>
<accession>A0A3D9T1A8</accession>
<dbReference type="Proteomes" id="UP000256661">
    <property type="component" value="Unassembled WGS sequence"/>
</dbReference>
<dbReference type="EMBL" id="QTTT01000001">
    <property type="protein sequence ID" value="REF00611.1"/>
    <property type="molecule type" value="Genomic_DNA"/>
</dbReference>
<evidence type="ECO:0000313" key="3">
    <source>
        <dbReference type="Proteomes" id="UP000256661"/>
    </source>
</evidence>
<feature type="region of interest" description="Disordered" evidence="1">
    <location>
        <begin position="1"/>
        <end position="30"/>
    </location>
</feature>
<protein>
    <submittedName>
        <fullName evidence="2">Uncharacterized protein</fullName>
    </submittedName>
</protein>
<gene>
    <name evidence="2" type="ORF">DFJ69_6166</name>
</gene>
<proteinExistence type="predicted"/>
<organism evidence="2 3">
    <name type="scientific">Thermomonospora umbrina</name>
    <dbReference type="NCBI Taxonomy" id="111806"/>
    <lineage>
        <taxon>Bacteria</taxon>
        <taxon>Bacillati</taxon>
        <taxon>Actinomycetota</taxon>
        <taxon>Actinomycetes</taxon>
        <taxon>Streptosporangiales</taxon>
        <taxon>Thermomonosporaceae</taxon>
        <taxon>Thermomonospora</taxon>
    </lineage>
</organism>
<reference evidence="2 3" key="1">
    <citation type="submission" date="2018-08" db="EMBL/GenBank/DDBJ databases">
        <title>Sequencing the genomes of 1000 actinobacteria strains.</title>
        <authorList>
            <person name="Klenk H.-P."/>
        </authorList>
    </citation>
    <scope>NUCLEOTIDE SEQUENCE [LARGE SCALE GENOMIC DNA]</scope>
    <source>
        <strain evidence="2 3">DSM 43927</strain>
    </source>
</reference>
<evidence type="ECO:0000313" key="2">
    <source>
        <dbReference type="EMBL" id="REF00611.1"/>
    </source>
</evidence>
<sequence length="119" mass="11863">MAVGQDLRSGPGQGGEGGQHARGLGLGAEQPEIAAEYEEGVVHAEAVAGCQGSALTDVQTVGAGDPNGAGRRVDPDHLVSAVDLNHGGGALLIGLRLAHDQPVAYMTGLAVHRASGTHT</sequence>
<evidence type="ECO:0000256" key="1">
    <source>
        <dbReference type="SAM" id="MobiDB-lite"/>
    </source>
</evidence>
<name>A0A3D9T1A8_9ACTN</name>
<dbReference type="AlphaFoldDB" id="A0A3D9T1A8"/>
<keyword evidence="3" id="KW-1185">Reference proteome</keyword>
<feature type="compositionally biased region" description="Gly residues" evidence="1">
    <location>
        <begin position="11"/>
        <end position="26"/>
    </location>
</feature>